<evidence type="ECO:0000313" key="6">
    <source>
        <dbReference type="Proteomes" id="UP000502998"/>
    </source>
</evidence>
<keyword evidence="3 4" id="KW-0694">RNA-binding</keyword>
<dbReference type="EMBL" id="AP022822">
    <property type="protein sequence ID" value="BCA84819.1"/>
    <property type="molecule type" value="Genomic_DNA"/>
</dbReference>
<dbReference type="InterPro" id="IPR023509">
    <property type="entry name" value="DTD-like_sf"/>
</dbReference>
<gene>
    <name evidence="4 5" type="primary">dtd</name>
    <name evidence="5" type="ORF">EsVE80_03420</name>
</gene>
<sequence>MKAVIQRVKSASVTIDEQVVGEIKQGFMILLGIHVEDTIEDVDYLVRKITMMRIFEDDAGKMNLNIDAVAGSILSISQFTLYADTKKGNRPSFVKAARPEQAVPLYQAFNEGLRQSGLSVETGEFGADMQVALVNDGPVTIIIDTRDK</sequence>
<comment type="subcellular location">
    <subcellularLocation>
        <location evidence="4">Cytoplasm</location>
    </subcellularLocation>
</comment>
<keyword evidence="4" id="KW-0378">Hydrolase</keyword>
<dbReference type="InterPro" id="IPR003732">
    <property type="entry name" value="Daa-tRNA_deacyls_DTD"/>
</dbReference>
<dbReference type="GO" id="GO:0051500">
    <property type="term" value="F:D-tyrosyl-tRNA(Tyr) deacylase activity"/>
    <property type="evidence" value="ECO:0007669"/>
    <property type="project" value="TreeGrafter"/>
</dbReference>
<comment type="catalytic activity">
    <reaction evidence="4">
        <text>glycyl-tRNA(Ala) + H2O = tRNA(Ala) + glycine + H(+)</text>
        <dbReference type="Rhea" id="RHEA:53744"/>
        <dbReference type="Rhea" id="RHEA-COMP:9657"/>
        <dbReference type="Rhea" id="RHEA-COMP:13640"/>
        <dbReference type="ChEBI" id="CHEBI:15377"/>
        <dbReference type="ChEBI" id="CHEBI:15378"/>
        <dbReference type="ChEBI" id="CHEBI:57305"/>
        <dbReference type="ChEBI" id="CHEBI:78442"/>
        <dbReference type="ChEBI" id="CHEBI:78522"/>
    </reaction>
</comment>
<dbReference type="Gene3D" id="3.50.80.10">
    <property type="entry name" value="D-tyrosyl-tRNA(Tyr) deacylase"/>
    <property type="match status" value="1"/>
</dbReference>
<dbReference type="PANTHER" id="PTHR10472">
    <property type="entry name" value="D-TYROSYL-TRNA TYR DEACYLASE"/>
    <property type="match status" value="1"/>
</dbReference>
<proteinExistence type="inferred from homology"/>
<dbReference type="NCBIfam" id="TIGR00256">
    <property type="entry name" value="D-aminoacyl-tRNA deacylase"/>
    <property type="match status" value="1"/>
</dbReference>
<keyword evidence="2 4" id="KW-0820">tRNA-binding</keyword>
<dbReference type="HAMAP" id="MF_00518">
    <property type="entry name" value="Deacylase_Dtd"/>
    <property type="match status" value="1"/>
</dbReference>
<dbReference type="GO" id="GO:0019478">
    <property type="term" value="P:D-amino acid catabolic process"/>
    <property type="evidence" value="ECO:0007669"/>
    <property type="project" value="UniProtKB-UniRule"/>
</dbReference>
<dbReference type="GO" id="GO:0043908">
    <property type="term" value="F:Ser(Gly)-tRNA(Ala) hydrolase activity"/>
    <property type="evidence" value="ECO:0007669"/>
    <property type="project" value="UniProtKB-UniRule"/>
</dbReference>
<protein>
    <recommendedName>
        <fullName evidence="4">D-aminoacyl-tRNA deacylase</fullName>
        <shortName evidence="4">DTD</shortName>
        <ecNumber evidence="4">3.1.1.96</ecNumber>
    </recommendedName>
    <alternativeName>
        <fullName evidence="4">Gly-tRNA(Ala) deacylase</fullName>
        <ecNumber evidence="4">3.1.1.-</ecNumber>
    </alternativeName>
</protein>
<dbReference type="Proteomes" id="UP000502998">
    <property type="component" value="Chromosome"/>
</dbReference>
<evidence type="ECO:0000256" key="3">
    <source>
        <dbReference type="ARBA" id="ARBA00022884"/>
    </source>
</evidence>
<dbReference type="GO" id="GO:0005737">
    <property type="term" value="C:cytoplasm"/>
    <property type="evidence" value="ECO:0007669"/>
    <property type="project" value="UniProtKB-SubCell"/>
</dbReference>
<comment type="catalytic activity">
    <reaction evidence="4">
        <text>a D-aminoacyl-tRNA + H2O = a tRNA + a D-alpha-amino acid + H(+)</text>
        <dbReference type="Rhea" id="RHEA:13953"/>
        <dbReference type="Rhea" id="RHEA-COMP:10123"/>
        <dbReference type="Rhea" id="RHEA-COMP:10124"/>
        <dbReference type="ChEBI" id="CHEBI:15377"/>
        <dbReference type="ChEBI" id="CHEBI:15378"/>
        <dbReference type="ChEBI" id="CHEBI:59871"/>
        <dbReference type="ChEBI" id="CHEBI:78442"/>
        <dbReference type="ChEBI" id="CHEBI:79333"/>
        <dbReference type="EC" id="3.1.1.96"/>
    </reaction>
</comment>
<comment type="similarity">
    <text evidence="1 4">Belongs to the DTD family.</text>
</comment>
<dbReference type="CDD" id="cd00563">
    <property type="entry name" value="Dtyr_deacylase"/>
    <property type="match status" value="1"/>
</dbReference>
<evidence type="ECO:0000256" key="4">
    <source>
        <dbReference type="HAMAP-Rule" id="MF_00518"/>
    </source>
</evidence>
<evidence type="ECO:0000256" key="1">
    <source>
        <dbReference type="ARBA" id="ARBA00009673"/>
    </source>
</evidence>
<dbReference type="PANTHER" id="PTHR10472:SF5">
    <property type="entry name" value="D-AMINOACYL-TRNA DEACYLASE 1"/>
    <property type="match status" value="1"/>
</dbReference>
<comment type="subunit">
    <text evidence="4">Homodimer.</text>
</comment>
<feature type="short sequence motif" description="Gly-cisPro motif, important for rejection of L-amino acids" evidence="4">
    <location>
        <begin position="137"/>
        <end position="138"/>
    </location>
</feature>
<dbReference type="EC" id="3.1.1.96" evidence="4"/>
<keyword evidence="4" id="KW-0963">Cytoplasm</keyword>
<dbReference type="SUPFAM" id="SSF69500">
    <property type="entry name" value="DTD-like"/>
    <property type="match status" value="1"/>
</dbReference>
<dbReference type="KEGG" id="esg:EsVE80_03420"/>
<dbReference type="GO" id="GO:0106026">
    <property type="term" value="F:Gly-tRNA(Ala) deacylase activity"/>
    <property type="evidence" value="ECO:0007669"/>
    <property type="project" value="UniProtKB-UniRule"/>
</dbReference>
<evidence type="ECO:0000313" key="5">
    <source>
        <dbReference type="EMBL" id="BCA84819.1"/>
    </source>
</evidence>
<keyword evidence="6" id="KW-1185">Reference proteome</keyword>
<dbReference type="GO" id="GO:0000049">
    <property type="term" value="F:tRNA binding"/>
    <property type="evidence" value="ECO:0007669"/>
    <property type="project" value="UniProtKB-UniRule"/>
</dbReference>
<dbReference type="Pfam" id="PF02580">
    <property type="entry name" value="Tyr_Deacylase"/>
    <property type="match status" value="1"/>
</dbReference>
<dbReference type="AlphaFoldDB" id="A0A679I9W4"/>
<comment type="domain">
    <text evidence="4">A Gly-cisPro motif from one monomer fits into the active site of the other monomer to allow specific chiral rejection of L-amino acids.</text>
</comment>
<accession>A0A679I9W4</accession>
<name>A0A679I9W4_9ENTE</name>
<dbReference type="FunFam" id="3.50.80.10:FF:000001">
    <property type="entry name" value="D-aminoacyl-tRNA deacylase"/>
    <property type="match status" value="1"/>
</dbReference>
<evidence type="ECO:0000256" key="2">
    <source>
        <dbReference type="ARBA" id="ARBA00022555"/>
    </source>
</evidence>
<dbReference type="RefSeq" id="WP_173102198.1">
    <property type="nucleotide sequence ID" value="NZ_AP022822.1"/>
</dbReference>
<dbReference type="EC" id="3.1.1.-" evidence="4"/>
<organism evidence="5 6">
    <name type="scientific">Enterococcus saigonensis</name>
    <dbReference type="NCBI Taxonomy" id="1805431"/>
    <lineage>
        <taxon>Bacteria</taxon>
        <taxon>Bacillati</taxon>
        <taxon>Bacillota</taxon>
        <taxon>Bacilli</taxon>
        <taxon>Lactobacillales</taxon>
        <taxon>Enterococcaceae</taxon>
        <taxon>Enterococcus</taxon>
    </lineage>
</organism>
<comment type="function">
    <text evidence="4">An aminoacyl-tRNA editing enzyme that deacylates mischarged D-aminoacyl-tRNAs. Also deacylates mischarged glycyl-tRNA(Ala), protecting cells against glycine mischarging by AlaRS. Acts via tRNA-based rather than protein-based catalysis; rejects L-amino acids rather than detecting D-amino acids in the active site. By recycling D-aminoacyl-tRNA to D-amino acids and free tRNA molecules, this enzyme counteracts the toxicity associated with the formation of D-aminoacyl-tRNA entities in vivo and helps enforce protein L-homochirality.</text>
</comment>
<reference evidence="5 6" key="1">
    <citation type="submission" date="2020-02" db="EMBL/GenBank/DDBJ databases">
        <title>Characterization of vanA genotype vancomycin-resistant Enterococcus saigonensis VE80.</title>
        <authorList>
            <person name="Harada T."/>
            <person name="Motooka D."/>
            <person name="Nakamura S."/>
            <person name="Yamamoto Y."/>
            <person name="Kawahara R."/>
            <person name="Kawatsu K."/>
        </authorList>
    </citation>
    <scope>NUCLEOTIDE SEQUENCE [LARGE SCALE GENOMIC DNA]</scope>
    <source>
        <strain evidence="5 6">VE80</strain>
    </source>
</reference>